<keyword evidence="4 9" id="KW-0812">Transmembrane</keyword>
<evidence type="ECO:0000256" key="2">
    <source>
        <dbReference type="ARBA" id="ARBA00022448"/>
    </source>
</evidence>
<keyword evidence="6 9" id="KW-1133">Transmembrane helix</keyword>
<proteinExistence type="inferred from homology"/>
<comment type="caution">
    <text evidence="10">The sequence shown here is derived from an EMBL/GenBank/DDBJ whole genome shotgun (WGS) entry which is preliminary data.</text>
</comment>
<dbReference type="NCBIfam" id="TIGR00964">
    <property type="entry name" value="secE_bact"/>
    <property type="match status" value="1"/>
</dbReference>
<dbReference type="GO" id="GO:0008320">
    <property type="term" value="F:protein transmembrane transporter activity"/>
    <property type="evidence" value="ECO:0007669"/>
    <property type="project" value="UniProtKB-UniRule"/>
</dbReference>
<keyword evidence="7 9" id="KW-0811">Translocation</keyword>
<evidence type="ECO:0000256" key="1">
    <source>
        <dbReference type="ARBA" id="ARBA00004370"/>
    </source>
</evidence>
<dbReference type="Proteomes" id="UP000176198">
    <property type="component" value="Unassembled WGS sequence"/>
</dbReference>
<comment type="function">
    <text evidence="9">Essential subunit of the Sec protein translocation channel SecYEG. Clamps together the 2 halves of SecY. May contact the channel plug during translocation.</text>
</comment>
<dbReference type="Gene3D" id="1.20.5.1030">
    <property type="entry name" value="Preprotein translocase secy subunit"/>
    <property type="match status" value="1"/>
</dbReference>
<evidence type="ECO:0000256" key="9">
    <source>
        <dbReference type="HAMAP-Rule" id="MF_00422"/>
    </source>
</evidence>
<feature type="transmembrane region" description="Helical" evidence="9">
    <location>
        <begin position="29"/>
        <end position="51"/>
    </location>
</feature>
<evidence type="ECO:0000256" key="3">
    <source>
        <dbReference type="ARBA" id="ARBA00022475"/>
    </source>
</evidence>
<accession>A0A1F7WI57</accession>
<keyword evidence="2 9" id="KW-0813">Transport</keyword>
<evidence type="ECO:0000256" key="7">
    <source>
        <dbReference type="ARBA" id="ARBA00023010"/>
    </source>
</evidence>
<dbReference type="InterPro" id="IPR005807">
    <property type="entry name" value="SecE_bac"/>
</dbReference>
<keyword evidence="5 9" id="KW-0653">Protein transport</keyword>
<dbReference type="InterPro" id="IPR038379">
    <property type="entry name" value="SecE_sf"/>
</dbReference>
<dbReference type="GO" id="GO:0043952">
    <property type="term" value="P:protein transport by the Sec complex"/>
    <property type="evidence" value="ECO:0007669"/>
    <property type="project" value="UniProtKB-UniRule"/>
</dbReference>
<evidence type="ECO:0000313" key="10">
    <source>
        <dbReference type="EMBL" id="OGM02512.1"/>
    </source>
</evidence>
<dbReference type="InterPro" id="IPR001901">
    <property type="entry name" value="Translocase_SecE/Sec61-g"/>
</dbReference>
<comment type="subcellular location">
    <subcellularLocation>
        <location evidence="9">Cell membrane</location>
        <topology evidence="9">Single-pass membrane protein</topology>
    </subcellularLocation>
    <subcellularLocation>
        <location evidence="1">Membrane</location>
    </subcellularLocation>
</comment>
<gene>
    <name evidence="9" type="primary">secE</name>
    <name evidence="10" type="ORF">A2115_00820</name>
</gene>
<sequence>MGKVLDYFREVRLELSKVVWPKRSEVIKLTSIVFIISALVGIYAGVLDYLLTKLLEIIVAR</sequence>
<protein>
    <recommendedName>
        <fullName evidence="9">Protein translocase subunit SecE</fullName>
    </recommendedName>
</protein>
<dbReference type="GO" id="GO:0005886">
    <property type="term" value="C:plasma membrane"/>
    <property type="evidence" value="ECO:0007669"/>
    <property type="project" value="UniProtKB-SubCell"/>
</dbReference>
<organism evidence="10 11">
    <name type="scientific">Candidatus Woesebacteria bacterium GWA1_41_8</name>
    <dbReference type="NCBI Taxonomy" id="1802471"/>
    <lineage>
        <taxon>Bacteria</taxon>
        <taxon>Candidatus Woeseibacteriota</taxon>
    </lineage>
</organism>
<dbReference type="STRING" id="1802471.A2115_00820"/>
<dbReference type="PANTHER" id="PTHR33910:SF1">
    <property type="entry name" value="PROTEIN TRANSLOCASE SUBUNIT SECE"/>
    <property type="match status" value="1"/>
</dbReference>
<dbReference type="GO" id="GO:0065002">
    <property type="term" value="P:intracellular protein transmembrane transport"/>
    <property type="evidence" value="ECO:0007669"/>
    <property type="project" value="UniProtKB-UniRule"/>
</dbReference>
<dbReference type="PANTHER" id="PTHR33910">
    <property type="entry name" value="PROTEIN TRANSLOCASE SUBUNIT SECE"/>
    <property type="match status" value="1"/>
</dbReference>
<keyword evidence="3 9" id="KW-1003">Cell membrane</keyword>
<dbReference type="AlphaFoldDB" id="A0A1F7WI57"/>
<dbReference type="HAMAP" id="MF_00422">
    <property type="entry name" value="SecE"/>
    <property type="match status" value="1"/>
</dbReference>
<evidence type="ECO:0000256" key="8">
    <source>
        <dbReference type="ARBA" id="ARBA00023136"/>
    </source>
</evidence>
<evidence type="ECO:0000256" key="4">
    <source>
        <dbReference type="ARBA" id="ARBA00022692"/>
    </source>
</evidence>
<dbReference type="GO" id="GO:0006605">
    <property type="term" value="P:protein targeting"/>
    <property type="evidence" value="ECO:0007669"/>
    <property type="project" value="UniProtKB-UniRule"/>
</dbReference>
<comment type="subunit">
    <text evidence="9">Component of the Sec protein translocase complex. Heterotrimer consisting of SecY, SecE and SecG subunits. The heterotrimers can form oligomers, although 1 heterotrimer is thought to be able to translocate proteins. Interacts with the ribosome. Interacts with SecDF, and other proteins may be involved. Interacts with SecA.</text>
</comment>
<evidence type="ECO:0000256" key="5">
    <source>
        <dbReference type="ARBA" id="ARBA00022927"/>
    </source>
</evidence>
<dbReference type="EMBL" id="MGFJ01000020">
    <property type="protein sequence ID" value="OGM02512.1"/>
    <property type="molecule type" value="Genomic_DNA"/>
</dbReference>
<dbReference type="Pfam" id="PF00584">
    <property type="entry name" value="SecE"/>
    <property type="match status" value="1"/>
</dbReference>
<comment type="similarity">
    <text evidence="9">Belongs to the SecE/SEC61-gamma family.</text>
</comment>
<evidence type="ECO:0000313" key="11">
    <source>
        <dbReference type="Proteomes" id="UP000176198"/>
    </source>
</evidence>
<reference evidence="10 11" key="1">
    <citation type="journal article" date="2016" name="Nat. Commun.">
        <title>Thousands of microbial genomes shed light on interconnected biogeochemical processes in an aquifer system.</title>
        <authorList>
            <person name="Anantharaman K."/>
            <person name="Brown C.T."/>
            <person name="Hug L.A."/>
            <person name="Sharon I."/>
            <person name="Castelle C.J."/>
            <person name="Probst A.J."/>
            <person name="Thomas B.C."/>
            <person name="Singh A."/>
            <person name="Wilkins M.J."/>
            <person name="Karaoz U."/>
            <person name="Brodie E.L."/>
            <person name="Williams K.H."/>
            <person name="Hubbard S.S."/>
            <person name="Banfield J.F."/>
        </authorList>
    </citation>
    <scope>NUCLEOTIDE SEQUENCE [LARGE SCALE GENOMIC DNA]</scope>
</reference>
<dbReference type="GO" id="GO:0009306">
    <property type="term" value="P:protein secretion"/>
    <property type="evidence" value="ECO:0007669"/>
    <property type="project" value="UniProtKB-UniRule"/>
</dbReference>
<evidence type="ECO:0000256" key="6">
    <source>
        <dbReference type="ARBA" id="ARBA00022989"/>
    </source>
</evidence>
<name>A0A1F7WI57_9BACT</name>
<keyword evidence="8 9" id="KW-0472">Membrane</keyword>